<feature type="region of interest" description="Disordered" evidence="1">
    <location>
        <begin position="156"/>
        <end position="196"/>
    </location>
</feature>
<evidence type="ECO:0000313" key="3">
    <source>
        <dbReference type="EMBL" id="KAK8240015.1"/>
    </source>
</evidence>
<dbReference type="EMBL" id="JBBWRZ010000003">
    <property type="protein sequence ID" value="KAK8240015.1"/>
    <property type="molecule type" value="Genomic_DNA"/>
</dbReference>
<sequence length="196" mass="20268">MRSFTTISLLATVALVSAASVPLERRASSADTTNIMLHAYGTGAAGTIGGTQLMYADGNAIIGQQAPSNASVVSNVTFSFNGSSAPIGVSPTTSNTTAPTSMSLYINTGSDSFDSVSLSNSTPGENYTDTGFVFFGDWLMWVGSDGTLQSKFHAAPTGEDGSWSLKWNSADTEDSTGIPVSLRSIAPSSDDLDRKA</sequence>
<feature type="chain" id="PRO_5046657747" evidence="2">
    <location>
        <begin position="19"/>
        <end position="196"/>
    </location>
</feature>
<evidence type="ECO:0000313" key="4">
    <source>
        <dbReference type="Proteomes" id="UP001492380"/>
    </source>
</evidence>
<evidence type="ECO:0000256" key="2">
    <source>
        <dbReference type="SAM" id="SignalP"/>
    </source>
</evidence>
<proteinExistence type="predicted"/>
<keyword evidence="4" id="KW-1185">Reference proteome</keyword>
<accession>A0ABR1YUZ7</accession>
<feature type="signal peptide" evidence="2">
    <location>
        <begin position="1"/>
        <end position="18"/>
    </location>
</feature>
<organism evidence="3 4">
    <name type="scientific">Phyllosticta capitalensis</name>
    <dbReference type="NCBI Taxonomy" id="121624"/>
    <lineage>
        <taxon>Eukaryota</taxon>
        <taxon>Fungi</taxon>
        <taxon>Dikarya</taxon>
        <taxon>Ascomycota</taxon>
        <taxon>Pezizomycotina</taxon>
        <taxon>Dothideomycetes</taxon>
        <taxon>Dothideomycetes incertae sedis</taxon>
        <taxon>Botryosphaeriales</taxon>
        <taxon>Phyllostictaceae</taxon>
        <taxon>Phyllosticta</taxon>
    </lineage>
</organism>
<dbReference type="Proteomes" id="UP001492380">
    <property type="component" value="Unassembled WGS sequence"/>
</dbReference>
<name>A0ABR1YUZ7_9PEZI</name>
<comment type="caution">
    <text evidence="3">The sequence shown here is derived from an EMBL/GenBank/DDBJ whole genome shotgun (WGS) entry which is preliminary data.</text>
</comment>
<keyword evidence="2" id="KW-0732">Signal</keyword>
<protein>
    <submittedName>
        <fullName evidence="3">Uncharacterized protein</fullName>
    </submittedName>
</protein>
<evidence type="ECO:0000256" key="1">
    <source>
        <dbReference type="SAM" id="MobiDB-lite"/>
    </source>
</evidence>
<gene>
    <name evidence="3" type="ORF">HDK90DRAFT_169813</name>
</gene>
<reference evidence="3 4" key="1">
    <citation type="submission" date="2024-04" db="EMBL/GenBank/DDBJ databases">
        <title>Phyllosticta paracitricarpa is synonymous to the EU quarantine fungus P. citricarpa based on phylogenomic analyses.</title>
        <authorList>
            <consortium name="Lawrence Berkeley National Laboratory"/>
            <person name="Van Ingen-Buijs V.A."/>
            <person name="Van Westerhoven A.C."/>
            <person name="Haridas S."/>
            <person name="Skiadas P."/>
            <person name="Martin F."/>
            <person name="Groenewald J.Z."/>
            <person name="Crous P.W."/>
            <person name="Seidl M.F."/>
        </authorList>
    </citation>
    <scope>NUCLEOTIDE SEQUENCE [LARGE SCALE GENOMIC DNA]</scope>
    <source>
        <strain evidence="3 4">CBS 123374</strain>
    </source>
</reference>